<dbReference type="PANTHER" id="PTHR48081:SF6">
    <property type="entry name" value="PEPTIDASE S9 PROLYL OLIGOPEPTIDASE CATALYTIC DOMAIN-CONTAINING PROTEIN"/>
    <property type="match status" value="1"/>
</dbReference>
<sequence>MNPDYHTIPRKEPDETFTIWSAGEAPGAHTSPAHYVLTERSELAWLPDRAASGIKAPFISIWRPEVSNGIALLVIPGGGYNRVVIDKEGSDLATRFTAQGYSLFVMTYRMPDGGHSEASLAPLADVQRAIRVMRARAQEWGLNTQRIGVLGFSAGGHLAGSLATHFDYPAYAATEEADHLSARPDFAALMYPVITMDAALTHPGSARALLGATPEPHWRQHHSLELQVRDDMPPVFLAHAADDPSVPVANSLLMFQALLAHKVPAEMHIFQQGQHGFGLRGCLDLPARSWPELLMNWIEAQCQ</sequence>
<name>A0A1B7L7W2_9ENTR</name>
<feature type="domain" description="BD-FAE-like" evidence="2">
    <location>
        <begin position="71"/>
        <end position="258"/>
    </location>
</feature>
<dbReference type="PANTHER" id="PTHR48081">
    <property type="entry name" value="AB HYDROLASE SUPERFAMILY PROTEIN C4A8.06C"/>
    <property type="match status" value="1"/>
</dbReference>
<dbReference type="Pfam" id="PF20434">
    <property type="entry name" value="BD-FAE"/>
    <property type="match status" value="1"/>
</dbReference>
<dbReference type="EMBL" id="LYRP01000001">
    <property type="protein sequence ID" value="OAT78350.1"/>
    <property type="molecule type" value="Genomic_DNA"/>
</dbReference>
<organism evidence="3 4">
    <name type="scientific">Mangrovibacter phragmitis</name>
    <dbReference type="NCBI Taxonomy" id="1691903"/>
    <lineage>
        <taxon>Bacteria</taxon>
        <taxon>Pseudomonadati</taxon>
        <taxon>Pseudomonadota</taxon>
        <taxon>Gammaproteobacteria</taxon>
        <taxon>Enterobacterales</taxon>
        <taxon>Enterobacteriaceae</taxon>
        <taxon>Mangrovibacter</taxon>
    </lineage>
</organism>
<dbReference type="Gene3D" id="3.40.50.1820">
    <property type="entry name" value="alpha/beta hydrolase"/>
    <property type="match status" value="1"/>
</dbReference>
<dbReference type="InterPro" id="IPR029058">
    <property type="entry name" value="AB_hydrolase_fold"/>
</dbReference>
<evidence type="ECO:0000313" key="3">
    <source>
        <dbReference type="EMBL" id="OAT78350.1"/>
    </source>
</evidence>
<dbReference type="Proteomes" id="UP000078225">
    <property type="component" value="Unassembled WGS sequence"/>
</dbReference>
<dbReference type="OrthoDB" id="9771666at2"/>
<protein>
    <submittedName>
        <fullName evidence="3">Pectin acetylesterase</fullName>
    </submittedName>
</protein>
<dbReference type="InterPro" id="IPR049492">
    <property type="entry name" value="BD-FAE-like_dom"/>
</dbReference>
<keyword evidence="4" id="KW-1185">Reference proteome</keyword>
<accession>A0A1B7L7W2</accession>
<gene>
    <name evidence="3" type="ORF">A9B99_01030</name>
</gene>
<reference evidence="4" key="1">
    <citation type="submission" date="2016-05" db="EMBL/GenBank/DDBJ databases">
        <authorList>
            <person name="Behera P."/>
            <person name="Vaishampayan P."/>
            <person name="Singh N."/>
            <person name="Raina V."/>
            <person name="Suar M."/>
            <person name="Pattnaik A."/>
            <person name="Rastogi G."/>
        </authorList>
    </citation>
    <scope>NUCLEOTIDE SEQUENCE [LARGE SCALE GENOMIC DNA]</scope>
    <source>
        <strain evidence="4">MP23</strain>
    </source>
</reference>
<dbReference type="AlphaFoldDB" id="A0A1B7L7W2"/>
<evidence type="ECO:0000256" key="1">
    <source>
        <dbReference type="ARBA" id="ARBA00022801"/>
    </source>
</evidence>
<keyword evidence="1" id="KW-0378">Hydrolase</keyword>
<dbReference type="STRING" id="1691903.A9B99_01030"/>
<proteinExistence type="predicted"/>
<comment type="caution">
    <text evidence="3">The sequence shown here is derived from an EMBL/GenBank/DDBJ whole genome shotgun (WGS) entry which is preliminary data.</text>
</comment>
<evidence type="ECO:0000259" key="2">
    <source>
        <dbReference type="Pfam" id="PF20434"/>
    </source>
</evidence>
<dbReference type="SUPFAM" id="SSF53474">
    <property type="entry name" value="alpha/beta-Hydrolases"/>
    <property type="match status" value="1"/>
</dbReference>
<evidence type="ECO:0000313" key="4">
    <source>
        <dbReference type="Proteomes" id="UP000078225"/>
    </source>
</evidence>
<dbReference type="GO" id="GO:0016787">
    <property type="term" value="F:hydrolase activity"/>
    <property type="evidence" value="ECO:0007669"/>
    <property type="project" value="UniProtKB-KW"/>
</dbReference>
<dbReference type="InterPro" id="IPR050300">
    <property type="entry name" value="GDXG_lipolytic_enzyme"/>
</dbReference>
<dbReference type="RefSeq" id="WP_064593806.1">
    <property type="nucleotide sequence ID" value="NZ_CP134782.1"/>
</dbReference>